<dbReference type="PROSITE" id="PS51935">
    <property type="entry name" value="NLPC_P60"/>
    <property type="match status" value="1"/>
</dbReference>
<feature type="signal peptide" evidence="5">
    <location>
        <begin position="1"/>
        <end position="25"/>
    </location>
</feature>
<evidence type="ECO:0000256" key="2">
    <source>
        <dbReference type="ARBA" id="ARBA00022670"/>
    </source>
</evidence>
<dbReference type="Proteomes" id="UP000580517">
    <property type="component" value="Unassembled WGS sequence"/>
</dbReference>
<reference evidence="7 8" key="1">
    <citation type="submission" date="2020-07" db="EMBL/GenBank/DDBJ databases">
        <title>Taxonomic revisions and descriptions of new bacterial species based on genomic comparisons in the high-G+C-content subgroup of the family Alcaligenaceae.</title>
        <authorList>
            <person name="Szabo A."/>
            <person name="Felfoldi T."/>
        </authorList>
    </citation>
    <scope>NUCLEOTIDE SEQUENCE [LARGE SCALE GENOMIC DNA]</scope>
    <source>
        <strain evidence="7 8">DSM 25264</strain>
    </source>
</reference>
<dbReference type="InterPro" id="IPR038765">
    <property type="entry name" value="Papain-like_cys_pep_sf"/>
</dbReference>
<keyword evidence="5" id="KW-0732">Signal</keyword>
<evidence type="ECO:0000259" key="6">
    <source>
        <dbReference type="PROSITE" id="PS51935"/>
    </source>
</evidence>
<dbReference type="InterPro" id="IPR000064">
    <property type="entry name" value="NLP_P60_dom"/>
</dbReference>
<evidence type="ECO:0000256" key="3">
    <source>
        <dbReference type="ARBA" id="ARBA00022801"/>
    </source>
</evidence>
<accession>A0A853F4V3</accession>
<dbReference type="GO" id="GO:0008234">
    <property type="term" value="F:cysteine-type peptidase activity"/>
    <property type="evidence" value="ECO:0007669"/>
    <property type="project" value="UniProtKB-KW"/>
</dbReference>
<evidence type="ECO:0000313" key="7">
    <source>
        <dbReference type="EMBL" id="NYT35544.1"/>
    </source>
</evidence>
<evidence type="ECO:0000256" key="5">
    <source>
        <dbReference type="SAM" id="SignalP"/>
    </source>
</evidence>
<feature type="domain" description="NlpC/P60" evidence="6">
    <location>
        <begin position="42"/>
        <end position="166"/>
    </location>
</feature>
<protein>
    <submittedName>
        <fullName evidence="7">C40 family peptidase</fullName>
    </submittedName>
</protein>
<feature type="chain" id="PRO_5033038571" evidence="5">
    <location>
        <begin position="26"/>
        <end position="168"/>
    </location>
</feature>
<dbReference type="EMBL" id="JACCEW010000001">
    <property type="protein sequence ID" value="NYT35544.1"/>
    <property type="molecule type" value="Genomic_DNA"/>
</dbReference>
<comment type="caution">
    <text evidence="7">The sequence shown here is derived from an EMBL/GenBank/DDBJ whole genome shotgun (WGS) entry which is preliminary data.</text>
</comment>
<evidence type="ECO:0000256" key="1">
    <source>
        <dbReference type="ARBA" id="ARBA00007074"/>
    </source>
</evidence>
<proteinExistence type="inferred from homology"/>
<name>A0A853F4V3_9BURK</name>
<dbReference type="Gene3D" id="3.90.1720.10">
    <property type="entry name" value="endopeptidase domain like (from Nostoc punctiforme)"/>
    <property type="match status" value="1"/>
</dbReference>
<evidence type="ECO:0000256" key="4">
    <source>
        <dbReference type="ARBA" id="ARBA00022807"/>
    </source>
</evidence>
<dbReference type="SUPFAM" id="SSF54001">
    <property type="entry name" value="Cysteine proteinases"/>
    <property type="match status" value="1"/>
</dbReference>
<dbReference type="PANTHER" id="PTHR47053:SF1">
    <property type="entry name" value="MUREIN DD-ENDOPEPTIDASE MEPH-RELATED"/>
    <property type="match status" value="1"/>
</dbReference>
<dbReference type="Pfam" id="PF00877">
    <property type="entry name" value="NLPC_P60"/>
    <property type="match status" value="1"/>
</dbReference>
<evidence type="ECO:0000313" key="8">
    <source>
        <dbReference type="Proteomes" id="UP000580517"/>
    </source>
</evidence>
<gene>
    <name evidence="7" type="ORF">H0A68_01555</name>
</gene>
<organism evidence="7 8">
    <name type="scientific">Allopusillimonas soli</name>
    <dbReference type="NCBI Taxonomy" id="659016"/>
    <lineage>
        <taxon>Bacteria</taxon>
        <taxon>Pseudomonadati</taxon>
        <taxon>Pseudomonadota</taxon>
        <taxon>Betaproteobacteria</taxon>
        <taxon>Burkholderiales</taxon>
        <taxon>Alcaligenaceae</taxon>
        <taxon>Allopusillimonas</taxon>
    </lineage>
</organism>
<keyword evidence="4" id="KW-0788">Thiol protease</keyword>
<dbReference type="InterPro" id="IPR051202">
    <property type="entry name" value="Peptidase_C40"/>
</dbReference>
<dbReference type="AlphaFoldDB" id="A0A853F4V3"/>
<keyword evidence="2" id="KW-0645">Protease</keyword>
<dbReference type="GO" id="GO:0006508">
    <property type="term" value="P:proteolysis"/>
    <property type="evidence" value="ECO:0007669"/>
    <property type="project" value="UniProtKB-KW"/>
</dbReference>
<comment type="similarity">
    <text evidence="1">Belongs to the peptidase C40 family.</text>
</comment>
<dbReference type="OrthoDB" id="9807055at2"/>
<dbReference type="PANTHER" id="PTHR47053">
    <property type="entry name" value="MUREIN DD-ENDOPEPTIDASE MEPH-RELATED"/>
    <property type="match status" value="1"/>
</dbReference>
<sequence length="168" mass="17916">MRRTAGPAIIVMLILAGCASPPARHARAPGAHAPQSHVSLDPAQRNNVVLTALSMVDTPYHYGGNSPDEGFDCSGLVSYVFGDATQHALPHRAASIARISRSIPRTQLAAGDLVFFNTLNRPYSHMGIYIGDGQFVNAPSSGGRVRVDSLSNPYYARHFEAAATLFAN</sequence>
<keyword evidence="8" id="KW-1185">Reference proteome</keyword>
<keyword evidence="3" id="KW-0378">Hydrolase</keyword>
<dbReference type="PROSITE" id="PS51257">
    <property type="entry name" value="PROKAR_LIPOPROTEIN"/>
    <property type="match status" value="1"/>
</dbReference>